<evidence type="ECO:0000313" key="1">
    <source>
        <dbReference type="EMBL" id="QZE14124.1"/>
    </source>
</evidence>
<reference evidence="1" key="1">
    <citation type="submission" date="2021-08" db="EMBL/GenBank/DDBJ databases">
        <title>Novel anaerobic bacterium isolated from sea squirt in East Sea, Republic of Korea.</title>
        <authorList>
            <person name="Nguyen T.H."/>
            <person name="Li Z."/>
            <person name="Lee Y.-J."/>
            <person name="Ko J."/>
            <person name="Kim S.-G."/>
        </authorList>
    </citation>
    <scope>NUCLEOTIDE SEQUENCE</scope>
    <source>
        <strain evidence="1">KCTC 25031</strain>
    </source>
</reference>
<organism evidence="1 2">
    <name type="scientific">Halosquirtibacter laminarini</name>
    <dbReference type="NCBI Taxonomy" id="3374600"/>
    <lineage>
        <taxon>Bacteria</taxon>
        <taxon>Pseudomonadati</taxon>
        <taxon>Bacteroidota</taxon>
        <taxon>Bacteroidia</taxon>
        <taxon>Marinilabiliales</taxon>
        <taxon>Prolixibacteraceae</taxon>
        <taxon>Halosquirtibacter</taxon>
    </lineage>
</organism>
<dbReference type="EMBL" id="CP081303">
    <property type="protein sequence ID" value="QZE14124.1"/>
    <property type="molecule type" value="Genomic_DNA"/>
</dbReference>
<name>A0AC61NR15_9BACT</name>
<protein>
    <submittedName>
        <fullName evidence="1">Cell surface protein SprA</fullName>
    </submittedName>
</protein>
<sequence length="2438" mass="278357">MSNNSERIFDSFEKESFTPIRNIVSDVGAPDSTELLLPLPDNMKKEEHYDPNTKRFVIDHKVGEIFYEPSQSFSLYDYVHFDFDRAIQQYWQEKTSKTNEQRQKSLIPAINIGGEAFSKIFGSSTISIKPQGYVELSFGTKTNFIDNPALSERLRKNTTFNFDEKINLSVKGSIGNRMTMGVNYNTKATFNFENRMNLNYKGEEDDIIKNIETGNVSMSSDNSLIKGGVNLFGVKTDLQFGKLSVSTVLSQQKGESKVINTEGGATKTKFNIQVLDYEANKHFFLGQVFHDKYDASMSNLPIISSGVNITKLEVWITNKNGNYSQSRNIIAFTDLGERGNDKQNNTSLTEDTGVLSYPENTYPWNGSNELYNKMNTTYGEIRDIAKATSTLSPLKSNYGFVPSQDYEKIENARMLTTSEYSFNAKLGYISLNRSLSPEEVLAVAYEYTVNGKTLRVGDFSTNGIEAPNTLYVKLLKATNVNPKFKLWKLMMKNIYNLNAYQVNNDDFRLDVVYQDNKTGSNLNYLPDGPIEGQVLLNVMNLDNVNRQGDQQSDGQFDFIQGYTINAEKGKIIFPSVEPFGDYLEKKLEGNQQAINKYVFHALYDNTKTIAQEQAEKNKFAIMGSYKGSSNSDIPLNTINLTPGSVKVTAGGRTLIENVDYVVDYTLGRVKILNQALIESGQPISISTESEQMFSMQRKTLIGTQLNYQFNDNFNLGTTVMYLQEKPMTSKVNYGREPISNLMIGFNGAYKTESQFITSLVDKIPLIDTKEVSNISIEGEFAKLYPGTSNTINESGAAYLDDFEGTQTSISMKTQYLWKLASVPQGLDDMEEGDLNNNIISGFNRAKLAWYIIDPLMQRNSPNTPPNIKGNNEEQSKNSTREVYQNEIFPKTNNAIGQPTNIPTLDLAYYPSERGQYNFDTQSTKYSAGVNKDGTLINPMSRWGGIMRKIETPDFENANIEYIEFWVMDPYAEMTDTERAKAGGDLYFHLGNISEDILRDSRKSFENGLPVDGNFDDITDKTNWGRVSRNQATVNAFDNNPSARVYQDVGLDGLADKDERVFFNNYIAEVSKIVQGENLNKIKNDPAGDNYHYFRGSDYDQESQGILERYKSFNGVDGNSPTDSQSPESYNTSSTSIPDGEDINLDNTLSENESYYEYKVSMRPNDFVVGSNFITDKRLAKVKLKNSEVREVKWYQFKIPIAKSSKTVGTISDYRSIRFIRMMMKDWEIPVVLRFATLDLVRADWRKYNQNLNDITQPNNEYTGFEVAAVNIEENYEKQPVNYVLPPGIDRVIDPANPQLRELNEQSLLIKIKDLEDGDARATYKNITTDMRMYKRLKVEVHAEQLEDLQTQDNEVRAFIRVGSDYQDNYYEYEVPLKMTPAGHYNNDLENDRKAVWPEQNRMDIRLKDLTDLKLSRNRSMRQEGSTLQMSDIYETQIDYNGHPRIIRIKGNPNFGDVRIMMLGVRNPKSNDGGLESTEVWFDELRLTDVDNEGGWAASTRIRGNLADLATFSFSGSHMTSGFGSIEQSSVQRSMDDNTLYDFSSTVSLGKFFPKKWGVKIPMYYGISQNVKTPKYNPLNPDIKMSDALNALETEALRNDLKNQVQDKTVKKSINFSNVRIEPENKSQKNHFYDISNFSVTLAHNQTTHKDINTQQNDEKESKFLFSYNYNKRPKAVEPFKKVKFLRSPMFRLIRDFNFYLSPSQLSFRSDMQSYYSVLQYRNLSQPDFKLPSSYVQDFNWYRYYNLRYDLTKSIKLDFAAQNRSRIDVPLYLEEQDKQRKEMDPYEAYKQSILDSLYTGGRNTAYNQTINASYTLPINKIPLLNWTSSTVRYQGTYDWKADPVLNDKSNINLGNTISNGYSIQGSAGLNFVSLYNKVPYFKKVNRKFARSSSRQRSRVKTKQVVFQDTINLKGKKKNIIKHKLNTKKLQISFKDNKGETIRAKTKFIDKDKIAIYPSRSFTNATVNIEGTVEVEDKRNQPTIIDGFSRLLMSVRNFNASYTENKGTRMSGFMPTPSWFGNSTTNGVAPGWDFVFGWQDPEFPQKAIQNGWITTDSLLNQPVQRTANTSLNLRTNIEPIKGLKINLTGTRTKSKAESEYYLYNHQGESWNLNPQNHMETGSFSMSVITLQSAFESTSGQGVPQSDVYDKFLENRNVIQKRMASNKNAAQPERFGLNQQEVLIPAFISAYTGQDPSKIELTAFPSAKYIRPNWRVEYNGLTDQIKSLKSFVRTVNISHSYRSTYNVGSYISNSQYSDVQYTLYEKTLADQNYIPAFDISAVSINESFSPLINVDIMWKNNISSRIEVRKTRTVTLSTANNQMTEVHSDEYSAGLGYRIENLQIFYNNNKGQKAISNDLNMRFDLGVRENKTVIRKIAELDNQLTAGQKALTMKFTADYTLSRELTLRMFYDRIVNTPYVSLSYPTANTNFGFSIRFNLQP</sequence>
<proteinExistence type="predicted"/>
<accession>A0AC61NR15</accession>
<evidence type="ECO:0000313" key="2">
    <source>
        <dbReference type="Proteomes" id="UP000826212"/>
    </source>
</evidence>
<dbReference type="Proteomes" id="UP000826212">
    <property type="component" value="Chromosome"/>
</dbReference>
<gene>
    <name evidence="1" type="primary">sprA</name>
    <name evidence="1" type="ORF">K4L44_16585</name>
</gene>
<keyword evidence="2" id="KW-1185">Reference proteome</keyword>